<keyword evidence="5 9" id="KW-0676">Redox-active center</keyword>
<organism evidence="11 12">
    <name type="scientific">Berkelbacteria bacterium GW2011_GWA1_39_10</name>
    <dbReference type="NCBI Taxonomy" id="1618332"/>
    <lineage>
        <taxon>Bacteria</taxon>
        <taxon>Candidatus Berkelbacteria</taxon>
    </lineage>
</organism>
<comment type="caution">
    <text evidence="11">The sequence shown here is derived from an EMBL/GenBank/DDBJ whole genome shotgun (WGS) entry which is preliminary data.</text>
</comment>
<dbReference type="PIRSF" id="PIRSF000077">
    <property type="entry name" value="Thioredoxin"/>
    <property type="match status" value="1"/>
</dbReference>
<protein>
    <recommendedName>
        <fullName evidence="6 7">Thioredoxin</fullName>
    </recommendedName>
</protein>
<evidence type="ECO:0000256" key="6">
    <source>
        <dbReference type="NCBIfam" id="TIGR01068"/>
    </source>
</evidence>
<feature type="domain" description="Thioredoxin" evidence="10">
    <location>
        <begin position="1"/>
        <end position="107"/>
    </location>
</feature>
<gene>
    <name evidence="11" type="ORF">UT15_C0003G0063</name>
</gene>
<dbReference type="STRING" id="1618332.UT15_C0003G0063"/>
<dbReference type="InterPro" id="IPR036249">
    <property type="entry name" value="Thioredoxin-like_sf"/>
</dbReference>
<dbReference type="InterPro" id="IPR013766">
    <property type="entry name" value="Thioredoxin_domain"/>
</dbReference>
<evidence type="ECO:0000313" key="11">
    <source>
        <dbReference type="EMBL" id="KKQ90888.1"/>
    </source>
</evidence>
<keyword evidence="4 9" id="KW-1015">Disulfide bond</keyword>
<keyword evidence="2" id="KW-0813">Transport</keyword>
<evidence type="ECO:0000256" key="9">
    <source>
        <dbReference type="PIRSR" id="PIRSR000077-4"/>
    </source>
</evidence>
<dbReference type="InterPro" id="IPR005746">
    <property type="entry name" value="Thioredoxin"/>
</dbReference>
<feature type="site" description="Contributes to redox potential value" evidence="8">
    <location>
        <position position="33"/>
    </location>
</feature>
<evidence type="ECO:0000256" key="8">
    <source>
        <dbReference type="PIRSR" id="PIRSR000077-1"/>
    </source>
</evidence>
<feature type="active site" description="Nucleophile" evidence="8">
    <location>
        <position position="31"/>
    </location>
</feature>
<feature type="disulfide bond" description="Redox-active" evidence="9">
    <location>
        <begin position="31"/>
        <end position="34"/>
    </location>
</feature>
<evidence type="ECO:0000256" key="4">
    <source>
        <dbReference type="ARBA" id="ARBA00023157"/>
    </source>
</evidence>
<dbReference type="GO" id="GO:0015035">
    <property type="term" value="F:protein-disulfide reductase activity"/>
    <property type="evidence" value="ECO:0007669"/>
    <property type="project" value="UniProtKB-UniRule"/>
</dbReference>
<dbReference type="PROSITE" id="PS51352">
    <property type="entry name" value="THIOREDOXIN_2"/>
    <property type="match status" value="1"/>
</dbReference>
<feature type="site" description="Contributes to redox potential value" evidence="8">
    <location>
        <position position="32"/>
    </location>
</feature>
<evidence type="ECO:0000259" key="10">
    <source>
        <dbReference type="PROSITE" id="PS51352"/>
    </source>
</evidence>
<feature type="active site" description="Nucleophile" evidence="8">
    <location>
        <position position="34"/>
    </location>
</feature>
<name>A0A0G0LG83_9BACT</name>
<sequence length="107" mass="12395">MPGKVEELKEKEFNDKTKKGIVLLDFWAKWCHTCKTVEPHLDEIANKYHGKMKFYKVNVNENPWLSSRFGVMSLPNILILKNGKVIEQIIGLVSKKAIEDKIKKVLL</sequence>
<comment type="similarity">
    <text evidence="1 7">Belongs to the thioredoxin family.</text>
</comment>
<dbReference type="GO" id="GO:0005737">
    <property type="term" value="C:cytoplasm"/>
    <property type="evidence" value="ECO:0007669"/>
    <property type="project" value="TreeGrafter"/>
</dbReference>
<evidence type="ECO:0000256" key="1">
    <source>
        <dbReference type="ARBA" id="ARBA00008987"/>
    </source>
</evidence>
<proteinExistence type="inferred from homology"/>
<dbReference type="CDD" id="cd02947">
    <property type="entry name" value="TRX_family"/>
    <property type="match status" value="1"/>
</dbReference>
<evidence type="ECO:0000256" key="5">
    <source>
        <dbReference type="ARBA" id="ARBA00023284"/>
    </source>
</evidence>
<dbReference type="Proteomes" id="UP000033862">
    <property type="component" value="Unassembled WGS sequence"/>
</dbReference>
<evidence type="ECO:0000256" key="3">
    <source>
        <dbReference type="ARBA" id="ARBA00022982"/>
    </source>
</evidence>
<evidence type="ECO:0000256" key="2">
    <source>
        <dbReference type="ARBA" id="ARBA00022448"/>
    </source>
</evidence>
<evidence type="ECO:0000256" key="7">
    <source>
        <dbReference type="PIRNR" id="PIRNR000077"/>
    </source>
</evidence>
<accession>A0A0G0LG83</accession>
<dbReference type="AlphaFoldDB" id="A0A0G0LG83"/>
<feature type="site" description="Deprotonates C-terminal active site Cys" evidence="8">
    <location>
        <position position="25"/>
    </location>
</feature>
<dbReference type="NCBIfam" id="TIGR01068">
    <property type="entry name" value="thioredoxin"/>
    <property type="match status" value="1"/>
</dbReference>
<dbReference type="Gene3D" id="3.40.30.10">
    <property type="entry name" value="Glutaredoxin"/>
    <property type="match status" value="1"/>
</dbReference>
<evidence type="ECO:0000313" key="12">
    <source>
        <dbReference type="Proteomes" id="UP000033862"/>
    </source>
</evidence>
<dbReference type="FunFam" id="3.40.30.10:FF:000001">
    <property type="entry name" value="Thioredoxin"/>
    <property type="match status" value="1"/>
</dbReference>
<dbReference type="Pfam" id="PF00085">
    <property type="entry name" value="Thioredoxin"/>
    <property type="match status" value="1"/>
</dbReference>
<dbReference type="PANTHER" id="PTHR45663:SF11">
    <property type="entry name" value="GEO12009P1"/>
    <property type="match status" value="1"/>
</dbReference>
<keyword evidence="3" id="KW-0249">Electron transport</keyword>
<dbReference type="PRINTS" id="PR00421">
    <property type="entry name" value="THIOREDOXIN"/>
</dbReference>
<dbReference type="SUPFAM" id="SSF52833">
    <property type="entry name" value="Thioredoxin-like"/>
    <property type="match status" value="1"/>
</dbReference>
<dbReference type="EMBL" id="LBVS01000003">
    <property type="protein sequence ID" value="KKQ90888.1"/>
    <property type="molecule type" value="Genomic_DNA"/>
</dbReference>
<reference evidence="11 12" key="1">
    <citation type="journal article" date="2015" name="Nature">
        <title>rRNA introns, odd ribosomes, and small enigmatic genomes across a large radiation of phyla.</title>
        <authorList>
            <person name="Brown C.T."/>
            <person name="Hug L.A."/>
            <person name="Thomas B.C."/>
            <person name="Sharon I."/>
            <person name="Castelle C.J."/>
            <person name="Singh A."/>
            <person name="Wilkins M.J."/>
            <person name="Williams K.H."/>
            <person name="Banfield J.F."/>
        </authorList>
    </citation>
    <scope>NUCLEOTIDE SEQUENCE [LARGE SCALE GENOMIC DNA]</scope>
</reference>
<dbReference type="PANTHER" id="PTHR45663">
    <property type="entry name" value="GEO12009P1"/>
    <property type="match status" value="1"/>
</dbReference>